<dbReference type="InterPro" id="IPR000674">
    <property type="entry name" value="Ald_Oxase/Xan_DH_a/b"/>
</dbReference>
<dbReference type="InterPro" id="IPR016208">
    <property type="entry name" value="Ald_Oxase/xanthine_DH-like"/>
</dbReference>
<dbReference type="SUPFAM" id="SSF56003">
    <property type="entry name" value="Molybdenum cofactor-binding domain"/>
    <property type="match status" value="1"/>
</dbReference>
<keyword evidence="2" id="KW-0500">Molybdenum</keyword>
<evidence type="ECO:0000259" key="5">
    <source>
        <dbReference type="SMART" id="SM01008"/>
    </source>
</evidence>
<feature type="compositionally biased region" description="Polar residues" evidence="4">
    <location>
        <begin position="61"/>
        <end position="72"/>
    </location>
</feature>
<dbReference type="EMBL" id="JARWAL010000005">
    <property type="protein sequence ID" value="MDR5892708.1"/>
    <property type="molecule type" value="Genomic_DNA"/>
</dbReference>
<dbReference type="SMART" id="SM01008">
    <property type="entry name" value="Ald_Xan_dh_C"/>
    <property type="match status" value="1"/>
</dbReference>
<evidence type="ECO:0000313" key="6">
    <source>
        <dbReference type="EMBL" id="MDR5892708.1"/>
    </source>
</evidence>
<evidence type="ECO:0000256" key="3">
    <source>
        <dbReference type="ARBA" id="ARBA00023002"/>
    </source>
</evidence>
<accession>A0ABU1GMN4</accession>
<dbReference type="PANTHER" id="PTHR11908:SF132">
    <property type="entry name" value="ALDEHYDE OXIDASE 1-RELATED"/>
    <property type="match status" value="1"/>
</dbReference>
<evidence type="ECO:0000256" key="2">
    <source>
        <dbReference type="ARBA" id="ARBA00022505"/>
    </source>
</evidence>
<reference evidence="6 7" key="1">
    <citation type="submission" date="2023-04" db="EMBL/GenBank/DDBJ databases">
        <title>A long-awaited taxogenomic arrangement of the family Halomonadaceae.</title>
        <authorList>
            <person name="De La Haba R."/>
            <person name="Chuvochina M."/>
            <person name="Wittouck S."/>
            <person name="Arahal D.R."/>
            <person name="Sanchez-Porro C."/>
            <person name="Hugenholtz P."/>
            <person name="Ventosa A."/>
        </authorList>
    </citation>
    <scope>NUCLEOTIDE SEQUENCE [LARGE SCALE GENOMIC DNA]</scope>
    <source>
        <strain evidence="6 7">DSM 17332</strain>
    </source>
</reference>
<dbReference type="InterPro" id="IPR014309">
    <property type="entry name" value="Xanthine_DH_Mopterin-bd_su"/>
</dbReference>
<dbReference type="InterPro" id="IPR037165">
    <property type="entry name" value="AldOxase/xan_DH_Mopterin-bd_sf"/>
</dbReference>
<dbReference type="InterPro" id="IPR036856">
    <property type="entry name" value="Ald_Oxase/Xan_DH_a/b_sf"/>
</dbReference>
<dbReference type="Pfam" id="PF02738">
    <property type="entry name" value="MoCoBD_1"/>
    <property type="match status" value="1"/>
</dbReference>
<dbReference type="Pfam" id="PF01315">
    <property type="entry name" value="Ald_Xan_dh_C"/>
    <property type="match status" value="1"/>
</dbReference>
<sequence>MRTLTKLSKAPGAAPDKAPGTAPDQTIGAETSQSPEADIGADSVEARRELEGRIQGASPLARNTQTPGSAGHSQAHESAVKHVTGRAAYIDDLKVPADCLHVALALSPEAHGRLTGVALDQVRALPGVVDAVGIEEVPGHTDIGPVFPGDPIFVEDEISYAGQVLFAVAAESHRAAREAVKAAFDAGLVTIDERPASLDAVAAAERGEFVRPTHIQQRGDWEAALGGASQVVEGEQFVGGQEHFYLEGQACLVTPTEDEGVVVHTSNQHPSETQKLVAEVLGIPFHAVTVEVRRMGGGFGGKETQASPWACIAALIARRTGRAARLRLPRGDDMRVTGKRHPFHNRYRLGVDDKGVIQGGEITVIGDCGYSPDLSDAIVDRAMFHADNAYSLGAARVTGHRARTHTASNTAFRGFGGPQGMMVIEAAMDDIARRVGEDPLTVRKRNLYRHESDGTQGDALPRDVTHYGQTVNQVGLLHELIERLEASSDYWARREAITAFNADSPVIKRGLALTPVKFGISFTAKHLNQAGALLHVYTDGSVQINHGGTEMGQGLHTKICQVVARELALDLNSVRITATRTDKVPNTSPTAASSGADLNGMAARDACLKLKARLFDFAAEHYALDREAMRLEAGHLVAGAAESERRIPWGELVQTAYLGRVSLSEKGFYATPLIHYDRGTGQGRPFYYYAFGAAVAEVSVDTLSGEYQVDRVDILHDVGDSLNPAIDIGQVEGGFIQGMGWLTSEELKWNEAGRLISDGPATYKIPTYGDLPPVFNVALMEGHPNSMASIYRSKAVGEPPLMLGISVWSALRDALASLADYHEAPRLDTPATPERVLLAAEALRARHSDWPPAFEEATP</sequence>
<evidence type="ECO:0000256" key="1">
    <source>
        <dbReference type="ARBA" id="ARBA00006849"/>
    </source>
</evidence>
<keyword evidence="7" id="KW-1185">Reference proteome</keyword>
<feature type="region of interest" description="Disordered" evidence="4">
    <location>
        <begin position="1"/>
        <end position="79"/>
    </location>
</feature>
<organism evidence="6 7">
    <name type="scientific">Halomonas mongoliensis</name>
    <dbReference type="NCBI Taxonomy" id="321265"/>
    <lineage>
        <taxon>Bacteria</taxon>
        <taxon>Pseudomonadati</taxon>
        <taxon>Pseudomonadota</taxon>
        <taxon>Gammaproteobacteria</taxon>
        <taxon>Oceanospirillales</taxon>
        <taxon>Halomonadaceae</taxon>
        <taxon>Halomonas</taxon>
    </lineage>
</organism>
<dbReference type="GO" id="GO:0004854">
    <property type="term" value="F:xanthine dehydrogenase activity"/>
    <property type="evidence" value="ECO:0007669"/>
    <property type="project" value="UniProtKB-EC"/>
</dbReference>
<dbReference type="Gene3D" id="3.90.1170.50">
    <property type="entry name" value="Aldehyde oxidase/xanthine dehydrogenase, a/b hammerhead"/>
    <property type="match status" value="1"/>
</dbReference>
<dbReference type="Gene3D" id="3.30.365.10">
    <property type="entry name" value="Aldehyde oxidase/xanthine dehydrogenase, molybdopterin binding domain"/>
    <property type="match status" value="4"/>
</dbReference>
<evidence type="ECO:0000256" key="4">
    <source>
        <dbReference type="SAM" id="MobiDB-lite"/>
    </source>
</evidence>
<dbReference type="EC" id="1.17.1.4" evidence="6"/>
<dbReference type="RefSeq" id="WP_309636430.1">
    <property type="nucleotide sequence ID" value="NZ_JARWAL010000005.1"/>
</dbReference>
<dbReference type="InterPro" id="IPR046867">
    <property type="entry name" value="AldOxase/xan_DH_MoCoBD2"/>
</dbReference>
<feature type="domain" description="Aldehyde oxidase/xanthine dehydrogenase a/b hammerhead" evidence="5">
    <location>
        <begin position="84"/>
        <end position="195"/>
    </location>
</feature>
<proteinExistence type="inferred from homology"/>
<feature type="compositionally biased region" description="Low complexity" evidence="4">
    <location>
        <begin position="9"/>
        <end position="24"/>
    </location>
</feature>
<comment type="caution">
    <text evidence="6">The sequence shown here is derived from an EMBL/GenBank/DDBJ whole genome shotgun (WGS) entry which is preliminary data.</text>
</comment>
<dbReference type="InterPro" id="IPR008274">
    <property type="entry name" value="AldOxase/xan_DH_MoCoBD1"/>
</dbReference>
<keyword evidence="3 6" id="KW-0560">Oxidoreductase</keyword>
<comment type="similarity">
    <text evidence="1">Belongs to the xanthine dehydrogenase family.</text>
</comment>
<dbReference type="SUPFAM" id="SSF54665">
    <property type="entry name" value="CO dehydrogenase molybdoprotein N-domain-like"/>
    <property type="match status" value="1"/>
</dbReference>
<dbReference type="NCBIfam" id="TIGR02965">
    <property type="entry name" value="xanthine_xdhB"/>
    <property type="match status" value="1"/>
</dbReference>
<dbReference type="Pfam" id="PF20256">
    <property type="entry name" value="MoCoBD_2"/>
    <property type="match status" value="1"/>
</dbReference>
<dbReference type="Proteomes" id="UP001252270">
    <property type="component" value="Unassembled WGS sequence"/>
</dbReference>
<evidence type="ECO:0000313" key="7">
    <source>
        <dbReference type="Proteomes" id="UP001252270"/>
    </source>
</evidence>
<protein>
    <submittedName>
        <fullName evidence="6">Xanthine dehydrogenase molybdopterin binding subunit</fullName>
        <ecNumber evidence="6">1.17.1.4</ecNumber>
    </submittedName>
</protein>
<name>A0ABU1GMN4_9GAMM</name>
<gene>
    <name evidence="6" type="primary">xdhB</name>
    <name evidence="6" type="ORF">QC820_07745</name>
</gene>
<dbReference type="PANTHER" id="PTHR11908">
    <property type="entry name" value="XANTHINE DEHYDROGENASE"/>
    <property type="match status" value="1"/>
</dbReference>